<evidence type="ECO:0000259" key="6">
    <source>
        <dbReference type="PROSITE" id="PS50109"/>
    </source>
</evidence>
<sequence length="711" mass="80364">MKSIVFFLSLVFFVHLHPATDAQVIHFTPNIIDKYIGKSVAVFKDSSNKIGLEDVIRHPDLFHNQSEDVPNLGISDANNWIKFSIVNESHFNQIILNLEYPDFDKVTLYRLKNNHQVDSITIRKGSPISQRLYRHQFYIFSLNVAPLDTITCFLLIHSSKQLLLPLTLNTNKSIISSITINDIFSGIYFGIMLVMLLYNLFIYLAIKDKHYLLYIHFIFWVAITQATLFGYSQRFIWSSNLWLSEHMLILTAAMSGITTIIFAQSFLQVKKHSRILNRLLNIIILGDLIGIVMIVCNYKLVAYNTINITAGVGAPIVLIVAIIMAYVKKYRPAVYFLIAWSVFLISVVVFVIKDAGLISYNFWTVHAMQIGSAVETILLSFALADRINILRREKELSQAKALRMANENTRLIREQNTQLEIKVQERTADLNATLENLKQAESQLVQSEKMSTLGQLTAGIAHEINNPINFVTSNVSPLKRDIESIFDAIDFIQQIAASDESKEEKMAKIQQYSEEQDLDYLRTEITHLIGGIHNGATRTAEIVKGLKLFSRLDEDSLKYTSIKEGIDSTMIILNNQLGNIKIARDYAELPPIECYPGKLNQVFLNILSNAIYAVHKQFSNKTGGEIRIISRLEEESVVIIFEDNGIGMDEGTQNKIFNPFFTTKEVGEGTGLGMSISYAIIQKHNGSIQVVSSPGQGTKFKITLPIHQDPS</sequence>
<dbReference type="InterPro" id="IPR036097">
    <property type="entry name" value="HisK_dim/P_sf"/>
</dbReference>
<dbReference type="PRINTS" id="PR00344">
    <property type="entry name" value="BCTRLSENSOR"/>
</dbReference>
<proteinExistence type="predicted"/>
<feature type="domain" description="Histidine kinase" evidence="6">
    <location>
        <begin position="459"/>
        <end position="708"/>
    </location>
</feature>
<evidence type="ECO:0000256" key="1">
    <source>
        <dbReference type="ARBA" id="ARBA00000085"/>
    </source>
</evidence>
<evidence type="ECO:0000313" key="8">
    <source>
        <dbReference type="Proteomes" id="UP000266118"/>
    </source>
</evidence>
<evidence type="ECO:0000313" key="7">
    <source>
        <dbReference type="EMBL" id="AYD48860.1"/>
    </source>
</evidence>
<dbReference type="KEGG" id="ark:D6B99_15335"/>
<dbReference type="PANTHER" id="PTHR43065:SF50">
    <property type="entry name" value="HISTIDINE KINASE"/>
    <property type="match status" value="1"/>
</dbReference>
<dbReference type="Gene3D" id="2.60.40.2380">
    <property type="match status" value="1"/>
</dbReference>
<dbReference type="Gene3D" id="1.10.287.130">
    <property type="match status" value="1"/>
</dbReference>
<dbReference type="EC" id="2.7.13.3" evidence="2"/>
<dbReference type="OrthoDB" id="9806995at2"/>
<dbReference type="EMBL" id="CP032489">
    <property type="protein sequence ID" value="AYD48860.1"/>
    <property type="molecule type" value="Genomic_DNA"/>
</dbReference>
<dbReference type="PANTHER" id="PTHR43065">
    <property type="entry name" value="SENSOR HISTIDINE KINASE"/>
    <property type="match status" value="1"/>
</dbReference>
<keyword evidence="5" id="KW-0812">Transmembrane</keyword>
<dbReference type="InterPro" id="IPR003594">
    <property type="entry name" value="HATPase_dom"/>
</dbReference>
<evidence type="ECO:0000256" key="3">
    <source>
        <dbReference type="ARBA" id="ARBA00022553"/>
    </source>
</evidence>
<keyword evidence="3" id="KW-0597">Phosphoprotein</keyword>
<protein>
    <recommendedName>
        <fullName evidence="2">histidine kinase</fullName>
        <ecNumber evidence="2">2.7.13.3</ecNumber>
    </recommendedName>
</protein>
<gene>
    <name evidence="7" type="ORF">D6B99_15335</name>
</gene>
<keyword evidence="5" id="KW-0472">Membrane</keyword>
<dbReference type="SMART" id="SM00387">
    <property type="entry name" value="HATPase_c"/>
    <property type="match status" value="1"/>
</dbReference>
<feature type="transmembrane region" description="Helical" evidence="5">
    <location>
        <begin position="246"/>
        <end position="267"/>
    </location>
</feature>
<evidence type="ECO:0000256" key="2">
    <source>
        <dbReference type="ARBA" id="ARBA00012438"/>
    </source>
</evidence>
<dbReference type="Pfam" id="PF02518">
    <property type="entry name" value="HATPase_c"/>
    <property type="match status" value="1"/>
</dbReference>
<dbReference type="InterPro" id="IPR003661">
    <property type="entry name" value="HisK_dim/P_dom"/>
</dbReference>
<feature type="transmembrane region" description="Helical" evidence="5">
    <location>
        <begin position="279"/>
        <end position="300"/>
    </location>
</feature>
<dbReference type="InterPro" id="IPR011623">
    <property type="entry name" value="7TMR_DISM_rcpt_extracell_dom1"/>
</dbReference>
<reference evidence="7 8" key="1">
    <citation type="submission" date="2018-09" db="EMBL/GenBank/DDBJ databases">
        <title>Arachidicoccus sp. nov., a bacterium isolated from soil.</title>
        <authorList>
            <person name="Weon H.-Y."/>
            <person name="Kwon S.-W."/>
            <person name="Lee S.A."/>
        </authorList>
    </citation>
    <scope>NUCLEOTIDE SEQUENCE [LARGE SCALE GENOMIC DNA]</scope>
    <source>
        <strain evidence="7 8">KIS59-12</strain>
    </source>
</reference>
<evidence type="ECO:0000256" key="4">
    <source>
        <dbReference type="SAM" id="Coils"/>
    </source>
</evidence>
<dbReference type="InterPro" id="IPR011622">
    <property type="entry name" value="7TMR_DISM_rcpt_extracell_dom2"/>
</dbReference>
<keyword evidence="8" id="KW-1185">Reference proteome</keyword>
<feature type="transmembrane region" description="Helical" evidence="5">
    <location>
        <begin position="306"/>
        <end position="327"/>
    </location>
</feature>
<feature type="transmembrane region" description="Helical" evidence="5">
    <location>
        <begin position="364"/>
        <end position="384"/>
    </location>
</feature>
<keyword evidence="5" id="KW-1133">Transmembrane helix</keyword>
<dbReference type="AlphaFoldDB" id="A0A386HTV9"/>
<dbReference type="SUPFAM" id="SSF47384">
    <property type="entry name" value="Homodimeric domain of signal transducing histidine kinase"/>
    <property type="match status" value="1"/>
</dbReference>
<evidence type="ECO:0000256" key="5">
    <source>
        <dbReference type="SAM" id="Phobius"/>
    </source>
</evidence>
<dbReference type="Gene3D" id="3.30.565.10">
    <property type="entry name" value="Histidine kinase-like ATPase, C-terminal domain"/>
    <property type="match status" value="1"/>
</dbReference>
<dbReference type="Pfam" id="PF07695">
    <property type="entry name" value="7TMR-DISM_7TM"/>
    <property type="match status" value="1"/>
</dbReference>
<dbReference type="InterPro" id="IPR036890">
    <property type="entry name" value="HATPase_C_sf"/>
</dbReference>
<dbReference type="InterPro" id="IPR004358">
    <property type="entry name" value="Sig_transdc_His_kin-like_C"/>
</dbReference>
<comment type="catalytic activity">
    <reaction evidence="1">
        <text>ATP + protein L-histidine = ADP + protein N-phospho-L-histidine.</text>
        <dbReference type="EC" id="2.7.13.3"/>
    </reaction>
</comment>
<dbReference type="Pfam" id="PF07696">
    <property type="entry name" value="7TMR-DISMED2"/>
    <property type="match status" value="1"/>
</dbReference>
<feature type="transmembrane region" description="Helical" evidence="5">
    <location>
        <begin position="183"/>
        <end position="204"/>
    </location>
</feature>
<dbReference type="GO" id="GO:0000155">
    <property type="term" value="F:phosphorelay sensor kinase activity"/>
    <property type="evidence" value="ECO:0007669"/>
    <property type="project" value="InterPro"/>
</dbReference>
<dbReference type="RefSeq" id="WP_119990014.1">
    <property type="nucleotide sequence ID" value="NZ_CP032489.1"/>
</dbReference>
<organism evidence="7 8">
    <name type="scientific">Arachidicoccus soli</name>
    <dbReference type="NCBI Taxonomy" id="2341117"/>
    <lineage>
        <taxon>Bacteria</taxon>
        <taxon>Pseudomonadati</taxon>
        <taxon>Bacteroidota</taxon>
        <taxon>Chitinophagia</taxon>
        <taxon>Chitinophagales</taxon>
        <taxon>Chitinophagaceae</taxon>
        <taxon>Arachidicoccus</taxon>
    </lineage>
</organism>
<accession>A0A386HTV9</accession>
<keyword evidence="4" id="KW-0175">Coiled coil</keyword>
<dbReference type="PROSITE" id="PS50109">
    <property type="entry name" value="HIS_KIN"/>
    <property type="match status" value="1"/>
</dbReference>
<feature type="transmembrane region" description="Helical" evidence="5">
    <location>
        <begin position="211"/>
        <end position="231"/>
    </location>
</feature>
<dbReference type="SUPFAM" id="SSF55874">
    <property type="entry name" value="ATPase domain of HSP90 chaperone/DNA topoisomerase II/histidine kinase"/>
    <property type="match status" value="1"/>
</dbReference>
<name>A0A386HTV9_9BACT</name>
<dbReference type="SMART" id="SM00388">
    <property type="entry name" value="HisKA"/>
    <property type="match status" value="1"/>
</dbReference>
<feature type="transmembrane region" description="Helical" evidence="5">
    <location>
        <begin position="334"/>
        <end position="352"/>
    </location>
</feature>
<dbReference type="InterPro" id="IPR005467">
    <property type="entry name" value="His_kinase_dom"/>
</dbReference>
<dbReference type="Proteomes" id="UP000266118">
    <property type="component" value="Chromosome"/>
</dbReference>
<feature type="coiled-coil region" evidence="4">
    <location>
        <begin position="423"/>
        <end position="450"/>
    </location>
</feature>
<dbReference type="CDD" id="cd00082">
    <property type="entry name" value="HisKA"/>
    <property type="match status" value="1"/>
</dbReference>